<dbReference type="EMBL" id="CABVHO010000158">
    <property type="protein sequence ID" value="VVN69897.1"/>
    <property type="molecule type" value="Genomic_DNA"/>
</dbReference>
<dbReference type="AlphaFoldDB" id="A0A5E6ZAS9"/>
<evidence type="ECO:0000313" key="2">
    <source>
        <dbReference type="EMBL" id="VVN69897.1"/>
    </source>
</evidence>
<protein>
    <submittedName>
        <fullName evidence="1">Uncharacterized protein</fullName>
    </submittedName>
</protein>
<dbReference type="EMBL" id="CABVHO010000088">
    <property type="protein sequence ID" value="VVN63612.1"/>
    <property type="molecule type" value="Genomic_DNA"/>
</dbReference>
<evidence type="ECO:0000313" key="1">
    <source>
        <dbReference type="EMBL" id="VVN63612.1"/>
    </source>
</evidence>
<reference evidence="1 3" key="1">
    <citation type="submission" date="2019-09" db="EMBL/GenBank/DDBJ databases">
        <authorList>
            <person name="Chandra G."/>
            <person name="Truman W A."/>
        </authorList>
    </citation>
    <scope>NUCLEOTIDE SEQUENCE [LARGE SCALE GENOMIC DNA]</scope>
    <source>
        <strain evidence="1">PS685</strain>
    </source>
</reference>
<gene>
    <name evidence="1" type="ORF">PS685_04390</name>
    <name evidence="2" type="ORF">PS685_04968</name>
</gene>
<evidence type="ECO:0000313" key="3">
    <source>
        <dbReference type="Proteomes" id="UP000326437"/>
    </source>
</evidence>
<name>A0A5E6ZAS9_PSEFL</name>
<accession>A0A5E6ZAS9</accession>
<proteinExistence type="predicted"/>
<dbReference type="Proteomes" id="UP000326437">
    <property type="component" value="Unassembled WGS sequence"/>
</dbReference>
<sequence>MRLMFGSFKARLTHEPQWRRGAKRTQSGWLSKWIRVIGSGKSASKAGVRW</sequence>
<organism evidence="1 3">
    <name type="scientific">Pseudomonas fluorescens</name>
    <dbReference type="NCBI Taxonomy" id="294"/>
    <lineage>
        <taxon>Bacteria</taxon>
        <taxon>Pseudomonadati</taxon>
        <taxon>Pseudomonadota</taxon>
        <taxon>Gammaproteobacteria</taxon>
        <taxon>Pseudomonadales</taxon>
        <taxon>Pseudomonadaceae</taxon>
        <taxon>Pseudomonas</taxon>
    </lineage>
</organism>